<dbReference type="Pfam" id="PF20057">
    <property type="entry name" value="DUF6456"/>
    <property type="match status" value="1"/>
</dbReference>
<evidence type="ECO:0000256" key="1">
    <source>
        <dbReference type="SAM" id="MobiDB-lite"/>
    </source>
</evidence>
<accession>A0A842I112</accession>
<evidence type="ECO:0000313" key="3">
    <source>
        <dbReference type="EMBL" id="MBC2778349.1"/>
    </source>
</evidence>
<feature type="region of interest" description="Disordered" evidence="1">
    <location>
        <begin position="46"/>
        <end position="73"/>
    </location>
</feature>
<comment type="caution">
    <text evidence="3">The sequence shown here is derived from an EMBL/GenBank/DDBJ whole genome shotgun (WGS) entry which is preliminary data.</text>
</comment>
<dbReference type="InterPro" id="IPR045599">
    <property type="entry name" value="DUF6456"/>
</dbReference>
<dbReference type="AlphaFoldDB" id="A0A842I112"/>
<dbReference type="Proteomes" id="UP000564378">
    <property type="component" value="Unassembled WGS sequence"/>
</dbReference>
<proteinExistence type="predicted"/>
<evidence type="ECO:0000313" key="4">
    <source>
        <dbReference type="Proteomes" id="UP000564378"/>
    </source>
</evidence>
<name>A0A842I112_9SPHN</name>
<keyword evidence="4" id="KW-1185">Reference proteome</keyword>
<reference evidence="3 4" key="1">
    <citation type="submission" date="2020-08" db="EMBL/GenBank/DDBJ databases">
        <title>Draft genome sequence of Parasphingopyxis sp. GrpM-11.</title>
        <authorList>
            <person name="Oh J."/>
            <person name="Roh D.-H."/>
        </authorList>
    </citation>
    <scope>NUCLEOTIDE SEQUENCE [LARGE SCALE GENOMIC DNA]</scope>
    <source>
        <strain evidence="3 4">GrpM-11</strain>
    </source>
</reference>
<dbReference type="EMBL" id="JACJVJ010000002">
    <property type="protein sequence ID" value="MBC2778349.1"/>
    <property type="molecule type" value="Genomic_DNA"/>
</dbReference>
<sequence>MARSVTVNLAESPLSWLRARGHVTARHYDAGEALRRDYELAQLPPRVTMQWDAPPQGKSARKSGGRAPRGLDPGEAQLMAQRRFEAAMAALGPGLEDIAWRVLCAGEGLRVAEGALGWPARAGKLVLVIALDRLADHYRLPG</sequence>
<gene>
    <name evidence="3" type="ORF">H6P80_12040</name>
</gene>
<organism evidence="3 4">
    <name type="scientific">Parasphingopyxis marina</name>
    <dbReference type="NCBI Taxonomy" id="2761622"/>
    <lineage>
        <taxon>Bacteria</taxon>
        <taxon>Pseudomonadati</taxon>
        <taxon>Pseudomonadota</taxon>
        <taxon>Alphaproteobacteria</taxon>
        <taxon>Sphingomonadales</taxon>
        <taxon>Sphingomonadaceae</taxon>
        <taxon>Parasphingopyxis</taxon>
    </lineage>
</organism>
<evidence type="ECO:0000259" key="2">
    <source>
        <dbReference type="Pfam" id="PF20057"/>
    </source>
</evidence>
<protein>
    <recommendedName>
        <fullName evidence="2">DUF6456 domain-containing protein</fullName>
    </recommendedName>
</protein>
<feature type="domain" description="DUF6456" evidence="2">
    <location>
        <begin position="6"/>
        <end position="139"/>
    </location>
</feature>